<gene>
    <name evidence="4" type="ORF">YM304_33310</name>
</gene>
<evidence type="ECO:0000259" key="3">
    <source>
        <dbReference type="SMART" id="SM01008"/>
    </source>
</evidence>
<protein>
    <submittedName>
        <fullName evidence="4">Carbon monoxide dehydrogenase large subunit</fullName>
        <ecNumber evidence="4">1.2.99.2</ecNumber>
    </submittedName>
</protein>
<accession>A0A6C7EF33</accession>
<dbReference type="InterPro" id="IPR016208">
    <property type="entry name" value="Ald_Oxase/xanthine_DH-like"/>
</dbReference>
<dbReference type="InterPro" id="IPR000674">
    <property type="entry name" value="Ald_Oxase/Xan_DH_a/b"/>
</dbReference>
<proteinExistence type="predicted"/>
<organism evidence="4 5">
    <name type="scientific">Ilumatobacter coccineus (strain NBRC 103263 / KCTC 29153 / YM16-304)</name>
    <dbReference type="NCBI Taxonomy" id="1313172"/>
    <lineage>
        <taxon>Bacteria</taxon>
        <taxon>Bacillati</taxon>
        <taxon>Actinomycetota</taxon>
        <taxon>Acidimicrobiia</taxon>
        <taxon>Acidimicrobiales</taxon>
        <taxon>Ilumatobacteraceae</taxon>
        <taxon>Ilumatobacter</taxon>
    </lineage>
</organism>
<keyword evidence="5" id="KW-1185">Reference proteome</keyword>
<dbReference type="PANTHER" id="PTHR11908:SF132">
    <property type="entry name" value="ALDEHYDE OXIDASE 1-RELATED"/>
    <property type="match status" value="1"/>
</dbReference>
<dbReference type="Gene3D" id="3.30.365.10">
    <property type="entry name" value="Aldehyde oxidase/xanthine dehydrogenase, molybdopterin binding domain"/>
    <property type="match status" value="4"/>
</dbReference>
<dbReference type="InterPro" id="IPR008274">
    <property type="entry name" value="AldOxase/xan_DH_MoCoBD1"/>
</dbReference>
<dbReference type="InterPro" id="IPR046867">
    <property type="entry name" value="AldOxase/xan_DH_MoCoBD2"/>
</dbReference>
<dbReference type="PANTHER" id="PTHR11908">
    <property type="entry name" value="XANTHINE DEHYDROGENASE"/>
    <property type="match status" value="1"/>
</dbReference>
<dbReference type="GO" id="GO:0016491">
    <property type="term" value="F:oxidoreductase activity"/>
    <property type="evidence" value="ECO:0007669"/>
    <property type="project" value="UniProtKB-KW"/>
</dbReference>
<evidence type="ECO:0000256" key="2">
    <source>
        <dbReference type="ARBA" id="ARBA00023002"/>
    </source>
</evidence>
<sequence length="800" mass="85372">MTITEDPATGNNALGNNVLGTRLLRKEDPALLTGEAVFANDMKVPGALYMAVLRSPYAHATIGSIDTSAALALDGVHAVYTGADLRDTWASPMPCAWPVTDDMKNPAHYPLAVDKAVYVGDGVACVLAETDAIAHDALELIDVEYEPLEAITDLEDALSDRVVIHDELGTNASYTWPLVIEENEGDCEAAMQNSAYVVKERYVQQRLIPMAMEPRAVVAQPEPFGGNMTLYSSTQVPHILKVMTALTLGIPEQQMRVVCPAVGGGFGSKLNVYAEELLCVGLARKVGKPVRWNEERSENAQATIHGRAQIQDIELAADENGKLTGLRVRLIGDMGGYLQLVAPGVPLLGAFLYAGVYELPKAFDFSCTSVFTNMTPTDAYRGAGRPEATYAIEHAMDALARKMGIDPLELRRRNFIPTVKYPYEAYTGLVYDSGDHDKAATVAEGLLDYAGLRARQAEQNVPGARKRLGIGVSTYFEMCGLAPSRVLASLNYSAGGWESATVRVLPTSKIQVVTGTSPHGQGHETSWSMIAAEKFGVDPADVDVLHSDTAIAPLGLDTYGSRSLPVGGVAVGMACDKVIDKAKQIAAHQMEANPDDLEFSGGVFRVAGQPDKEMPLAAVAFEAFTAHDLPDGLEPNLEEQVTYDPPNFSWPFGTHMCAVEIDTETGRTEVLQYVAVDDCGVQVNPLIVEGQVHGGVVQGLAQALWEEARYDDDGNLQSSTLAEYLVPAASDVPNITTGESVTPSPTNPLGVKGVGEAGTIGAAPCVMNAVVDALSGLGVTDIQMPATPLKVWQAIEDARS</sequence>
<evidence type="ECO:0000313" key="5">
    <source>
        <dbReference type="Proteomes" id="UP000011863"/>
    </source>
</evidence>
<dbReference type="AlphaFoldDB" id="A0A6C7EF33"/>
<reference evidence="4 5" key="1">
    <citation type="journal article" date="2013" name="Int. J. Syst. Evol. Microbiol.">
        <title>Ilumatobacter nonamiense sp. nov. and Ilumatobacter coccineum sp. nov., isolated from seashore sand.</title>
        <authorList>
            <person name="Matsumoto A."/>
            <person name="Kasai H."/>
            <person name="Matsuo Y."/>
            <person name="Shizuri Y."/>
            <person name="Ichikawa N."/>
            <person name="Fujita N."/>
            <person name="Omura S."/>
            <person name="Takahashi Y."/>
        </authorList>
    </citation>
    <scope>NUCLEOTIDE SEQUENCE [LARGE SCALE GENOMIC DNA]</scope>
    <source>
        <strain evidence="5">NBRC 103263 / KCTC 29153 / YM16-304</strain>
    </source>
</reference>
<dbReference type="Pfam" id="PF20256">
    <property type="entry name" value="MoCoBD_2"/>
    <property type="match status" value="1"/>
</dbReference>
<dbReference type="SUPFAM" id="SSF54665">
    <property type="entry name" value="CO dehydrogenase molybdoprotein N-domain-like"/>
    <property type="match status" value="1"/>
</dbReference>
<dbReference type="KEGG" id="aym:YM304_33310"/>
<feature type="domain" description="Aldehyde oxidase/xanthine dehydrogenase a/b hammerhead" evidence="3">
    <location>
        <begin position="33"/>
        <end position="149"/>
    </location>
</feature>
<dbReference type="Proteomes" id="UP000011863">
    <property type="component" value="Chromosome"/>
</dbReference>
<dbReference type="Gene3D" id="3.90.1170.50">
    <property type="entry name" value="Aldehyde oxidase/xanthine dehydrogenase, a/b hammerhead"/>
    <property type="match status" value="1"/>
</dbReference>
<dbReference type="InterPro" id="IPR036856">
    <property type="entry name" value="Ald_Oxase/Xan_DH_a/b_sf"/>
</dbReference>
<dbReference type="OrthoDB" id="9758509at2"/>
<dbReference type="InterPro" id="IPR037165">
    <property type="entry name" value="AldOxase/xan_DH_Mopterin-bd_sf"/>
</dbReference>
<dbReference type="RefSeq" id="WP_015442892.1">
    <property type="nucleotide sequence ID" value="NC_020520.1"/>
</dbReference>
<keyword evidence="2 4" id="KW-0560">Oxidoreductase</keyword>
<dbReference type="SUPFAM" id="SSF56003">
    <property type="entry name" value="Molybdenum cofactor-binding domain"/>
    <property type="match status" value="1"/>
</dbReference>
<evidence type="ECO:0000313" key="4">
    <source>
        <dbReference type="EMBL" id="BAN03645.1"/>
    </source>
</evidence>
<dbReference type="SMART" id="SM01008">
    <property type="entry name" value="Ald_Xan_dh_C"/>
    <property type="match status" value="1"/>
</dbReference>
<name>A0A6C7EF33_ILUCY</name>
<dbReference type="Pfam" id="PF02738">
    <property type="entry name" value="MoCoBD_1"/>
    <property type="match status" value="1"/>
</dbReference>
<dbReference type="EC" id="1.2.99.2" evidence="4"/>
<dbReference type="EMBL" id="AP012057">
    <property type="protein sequence ID" value="BAN03645.1"/>
    <property type="molecule type" value="Genomic_DNA"/>
</dbReference>
<dbReference type="GO" id="GO:0005506">
    <property type="term" value="F:iron ion binding"/>
    <property type="evidence" value="ECO:0007669"/>
    <property type="project" value="InterPro"/>
</dbReference>
<evidence type="ECO:0000256" key="1">
    <source>
        <dbReference type="ARBA" id="ARBA00022505"/>
    </source>
</evidence>
<keyword evidence="1" id="KW-0500">Molybdenum</keyword>
<dbReference type="Pfam" id="PF01315">
    <property type="entry name" value="Ald_Xan_dh_C"/>
    <property type="match status" value="1"/>
</dbReference>